<reference evidence="1" key="1">
    <citation type="submission" date="2021-01" db="EMBL/GenBank/DDBJ databases">
        <title>Rhizobium sp. strain KVB221 16S ribosomal RNA gene Genome sequencing and assembly.</title>
        <authorList>
            <person name="Kang M."/>
        </authorList>
    </citation>
    <scope>NUCLEOTIDE SEQUENCE</scope>
    <source>
        <strain evidence="1">KVB221</strain>
    </source>
</reference>
<evidence type="ECO:0000313" key="1">
    <source>
        <dbReference type="EMBL" id="MBL0375372.1"/>
    </source>
</evidence>
<comment type="caution">
    <text evidence="1">The sequence shown here is derived from an EMBL/GenBank/DDBJ whole genome shotgun (WGS) entry which is preliminary data.</text>
</comment>
<dbReference type="Proteomes" id="UP000633219">
    <property type="component" value="Unassembled WGS sequence"/>
</dbReference>
<dbReference type="EMBL" id="JAEQNC010000023">
    <property type="protein sequence ID" value="MBL0375372.1"/>
    <property type="molecule type" value="Genomic_DNA"/>
</dbReference>
<sequence length="140" mass="15342">MDEHEACTLGQEMRLGRLWIDAIMAADPELCAGDRLKLLLAGASDLDGLIVAEAIERLLVMNGIDRVKLREKGRRAFGSLDVSAGARVRWSKVCEGLSIDVDLVEVFIDLGLAWREISGQMRRSADVDYPRASTATILAT</sequence>
<name>A0A936YWR3_9HYPH</name>
<accession>A0A936YWR3</accession>
<organism evidence="1 2">
    <name type="scientific">Rhizobium setariae</name>
    <dbReference type="NCBI Taxonomy" id="2801340"/>
    <lineage>
        <taxon>Bacteria</taxon>
        <taxon>Pseudomonadati</taxon>
        <taxon>Pseudomonadota</taxon>
        <taxon>Alphaproteobacteria</taxon>
        <taxon>Hyphomicrobiales</taxon>
        <taxon>Rhizobiaceae</taxon>
        <taxon>Rhizobium/Agrobacterium group</taxon>
        <taxon>Rhizobium</taxon>
    </lineage>
</organism>
<dbReference type="RefSeq" id="WP_201663919.1">
    <property type="nucleotide sequence ID" value="NZ_JAEQNC010000023.1"/>
</dbReference>
<dbReference type="AlphaFoldDB" id="A0A936YWR3"/>
<evidence type="ECO:0000313" key="2">
    <source>
        <dbReference type="Proteomes" id="UP000633219"/>
    </source>
</evidence>
<gene>
    <name evidence="1" type="ORF">JJB09_25500</name>
</gene>
<protein>
    <submittedName>
        <fullName evidence="1">Uncharacterized protein</fullName>
    </submittedName>
</protein>
<keyword evidence="2" id="KW-1185">Reference proteome</keyword>
<proteinExistence type="predicted"/>